<evidence type="ECO:0000313" key="2">
    <source>
        <dbReference type="Proteomes" id="UP001159042"/>
    </source>
</evidence>
<accession>A0AAV8VCH4</accession>
<sequence length="133" mass="16078">MEYIFKKAEEARQLLLPNKSEALYRKEYQIYLKWLEIKKYYTRRRQPNGLLGLFIRNEMETIQEKRDITKFNELEAFLKRKSKNYKPKKSAVLCPKDVVRFLKEAPDEIHLLHKVVLIMGYFGGCRTQELFEN</sequence>
<gene>
    <name evidence="1" type="ORF">NQ315_012365</name>
</gene>
<evidence type="ECO:0008006" key="3">
    <source>
        <dbReference type="Google" id="ProtNLM"/>
    </source>
</evidence>
<dbReference type="AlphaFoldDB" id="A0AAV8VCH4"/>
<protein>
    <recommendedName>
        <fullName evidence="3">Integrase/recombinase protein</fullName>
    </recommendedName>
</protein>
<keyword evidence="2" id="KW-1185">Reference proteome</keyword>
<name>A0AAV8VCH4_9CUCU</name>
<organism evidence="1 2">
    <name type="scientific">Exocentrus adspersus</name>
    <dbReference type="NCBI Taxonomy" id="1586481"/>
    <lineage>
        <taxon>Eukaryota</taxon>
        <taxon>Metazoa</taxon>
        <taxon>Ecdysozoa</taxon>
        <taxon>Arthropoda</taxon>
        <taxon>Hexapoda</taxon>
        <taxon>Insecta</taxon>
        <taxon>Pterygota</taxon>
        <taxon>Neoptera</taxon>
        <taxon>Endopterygota</taxon>
        <taxon>Coleoptera</taxon>
        <taxon>Polyphaga</taxon>
        <taxon>Cucujiformia</taxon>
        <taxon>Chrysomeloidea</taxon>
        <taxon>Cerambycidae</taxon>
        <taxon>Lamiinae</taxon>
        <taxon>Acanthocinini</taxon>
        <taxon>Exocentrus</taxon>
    </lineage>
</organism>
<proteinExistence type="predicted"/>
<dbReference type="Proteomes" id="UP001159042">
    <property type="component" value="Unassembled WGS sequence"/>
</dbReference>
<evidence type="ECO:0000313" key="1">
    <source>
        <dbReference type="EMBL" id="KAJ8911727.1"/>
    </source>
</evidence>
<reference evidence="1 2" key="1">
    <citation type="journal article" date="2023" name="Insect Mol. Biol.">
        <title>Genome sequencing provides insights into the evolution of gene families encoding plant cell wall-degrading enzymes in longhorned beetles.</title>
        <authorList>
            <person name="Shin N.R."/>
            <person name="Okamura Y."/>
            <person name="Kirsch R."/>
            <person name="Pauchet Y."/>
        </authorList>
    </citation>
    <scope>NUCLEOTIDE SEQUENCE [LARGE SCALE GENOMIC DNA]</scope>
    <source>
        <strain evidence="1">EAD_L_NR</strain>
    </source>
</reference>
<dbReference type="EMBL" id="JANEYG010000165">
    <property type="protein sequence ID" value="KAJ8911727.1"/>
    <property type="molecule type" value="Genomic_DNA"/>
</dbReference>
<feature type="non-terminal residue" evidence="1">
    <location>
        <position position="133"/>
    </location>
</feature>
<comment type="caution">
    <text evidence="1">The sequence shown here is derived from an EMBL/GenBank/DDBJ whole genome shotgun (WGS) entry which is preliminary data.</text>
</comment>